<proteinExistence type="predicted"/>
<comment type="caution">
    <text evidence="1">The sequence shown here is derived from an EMBL/GenBank/DDBJ whole genome shotgun (WGS) entry which is preliminary data.</text>
</comment>
<protein>
    <submittedName>
        <fullName evidence="1">Uncharacterized protein</fullName>
    </submittedName>
</protein>
<evidence type="ECO:0000313" key="2">
    <source>
        <dbReference type="Proteomes" id="UP000823922"/>
    </source>
</evidence>
<reference evidence="1" key="2">
    <citation type="submission" date="2021-04" db="EMBL/GenBank/DDBJ databases">
        <authorList>
            <person name="Gilroy R."/>
        </authorList>
    </citation>
    <scope>NUCLEOTIDE SEQUENCE</scope>
    <source>
        <strain evidence="1">ChiBcec1-1630</strain>
    </source>
</reference>
<dbReference type="Proteomes" id="UP000823922">
    <property type="component" value="Unassembled WGS sequence"/>
</dbReference>
<evidence type="ECO:0000313" key="1">
    <source>
        <dbReference type="EMBL" id="HJC87100.1"/>
    </source>
</evidence>
<dbReference type="EMBL" id="DWVS01000088">
    <property type="protein sequence ID" value="HJC87100.1"/>
    <property type="molecule type" value="Genomic_DNA"/>
</dbReference>
<accession>A0A9D2QI98</accession>
<name>A0A9D2QI98_9FIRM</name>
<sequence length="82" mass="8997">MGDGISLFFLYNVNAVAKAPPGMAAEPAAEMQEERLKNMPDGLFFNQDLRRIVANPVIAAPNWRFGVRASAVLRHGGKDEKL</sequence>
<organism evidence="1 2">
    <name type="scientific">Candidatus Eisenbergiella intestinigallinarum</name>
    <dbReference type="NCBI Taxonomy" id="2838549"/>
    <lineage>
        <taxon>Bacteria</taxon>
        <taxon>Bacillati</taxon>
        <taxon>Bacillota</taxon>
        <taxon>Clostridia</taxon>
        <taxon>Lachnospirales</taxon>
        <taxon>Lachnospiraceae</taxon>
        <taxon>Eisenbergiella</taxon>
    </lineage>
</organism>
<gene>
    <name evidence="1" type="ORF">H9926_03675</name>
</gene>
<reference evidence="1" key="1">
    <citation type="journal article" date="2021" name="PeerJ">
        <title>Extensive microbial diversity within the chicken gut microbiome revealed by metagenomics and culture.</title>
        <authorList>
            <person name="Gilroy R."/>
            <person name="Ravi A."/>
            <person name="Getino M."/>
            <person name="Pursley I."/>
            <person name="Horton D.L."/>
            <person name="Alikhan N.F."/>
            <person name="Baker D."/>
            <person name="Gharbi K."/>
            <person name="Hall N."/>
            <person name="Watson M."/>
            <person name="Adriaenssens E.M."/>
            <person name="Foster-Nyarko E."/>
            <person name="Jarju S."/>
            <person name="Secka A."/>
            <person name="Antonio M."/>
            <person name="Oren A."/>
            <person name="Chaudhuri R.R."/>
            <person name="La Ragione R."/>
            <person name="Hildebrand F."/>
            <person name="Pallen M.J."/>
        </authorList>
    </citation>
    <scope>NUCLEOTIDE SEQUENCE</scope>
    <source>
        <strain evidence="1">ChiBcec1-1630</strain>
    </source>
</reference>
<dbReference type="AlphaFoldDB" id="A0A9D2QI98"/>